<comment type="caution">
    <text evidence="4">The sequence shown here is derived from an EMBL/GenBank/DDBJ whole genome shotgun (WGS) entry which is preliminary data.</text>
</comment>
<dbReference type="InterPro" id="IPR032508">
    <property type="entry name" value="FecR_C"/>
</dbReference>
<name>A0A2P8HJI6_CHINA</name>
<dbReference type="PANTHER" id="PTHR30273:SF2">
    <property type="entry name" value="PROTEIN FECR"/>
    <property type="match status" value="1"/>
</dbReference>
<gene>
    <name evidence="4" type="ORF">CLV51_103362</name>
</gene>
<dbReference type="Pfam" id="PF16344">
    <property type="entry name" value="FecR_C"/>
    <property type="match status" value="1"/>
</dbReference>
<feature type="transmembrane region" description="Helical" evidence="1">
    <location>
        <begin position="88"/>
        <end position="106"/>
    </location>
</feature>
<evidence type="ECO:0000256" key="1">
    <source>
        <dbReference type="SAM" id="Phobius"/>
    </source>
</evidence>
<evidence type="ECO:0000313" key="4">
    <source>
        <dbReference type="EMBL" id="PSL46384.1"/>
    </source>
</evidence>
<dbReference type="EMBL" id="PYAW01000003">
    <property type="protein sequence ID" value="PSL46384.1"/>
    <property type="molecule type" value="Genomic_DNA"/>
</dbReference>
<dbReference type="AlphaFoldDB" id="A0A2P8HJI6"/>
<feature type="domain" description="Protein FecR C-terminal" evidence="3">
    <location>
        <begin position="316"/>
        <end position="378"/>
    </location>
</feature>
<evidence type="ECO:0000259" key="3">
    <source>
        <dbReference type="Pfam" id="PF16344"/>
    </source>
</evidence>
<dbReference type="PANTHER" id="PTHR30273">
    <property type="entry name" value="PERIPLASMIC SIGNAL SENSOR AND SIGMA FACTOR ACTIVATOR FECR-RELATED"/>
    <property type="match status" value="1"/>
</dbReference>
<protein>
    <submittedName>
        <fullName evidence="4">FecR family protein</fullName>
    </submittedName>
</protein>
<sequence>MIILKESSNYIQSLIISKLAGLITEEESLYLEQLIREDEAVKREWERLSGQFPKEKLDHYKELDWMDPTLIASLPQRNNVRTLLIRKLAVAASVLVIIGLGAFYLINHKTDQSIAAAAPAAPKDKKVIELKLANGQVINLTQRQDSIRVADVSLSNVNKTLSFSAANTTKKEESVSLNSLTVPIGMDYHVELADGTEVWMNSATSLQFPFAFNGKTREITINGEGYMKVAQDAAKPFLVHTPQGTVQVLGTEFNINSYDSGIVKVSLVQGAVNFKASSGKKVSLKPGMEAVYNGGNDIELQSFDADKVLAWRLGRYYFNQATLEEITAVLPRWFGIEVVMDNPTIGKEQFTGMLNRNRPITAFLGNLKKTTKIDYYFDKDVLHFK</sequence>
<organism evidence="4 5">
    <name type="scientific">Chitinophaga niastensis</name>
    <dbReference type="NCBI Taxonomy" id="536980"/>
    <lineage>
        <taxon>Bacteria</taxon>
        <taxon>Pseudomonadati</taxon>
        <taxon>Bacteroidota</taxon>
        <taxon>Chitinophagia</taxon>
        <taxon>Chitinophagales</taxon>
        <taxon>Chitinophagaceae</taxon>
        <taxon>Chitinophaga</taxon>
    </lineage>
</organism>
<dbReference type="Gene3D" id="2.60.120.1440">
    <property type="match status" value="1"/>
</dbReference>
<keyword evidence="1" id="KW-1133">Transmembrane helix</keyword>
<dbReference type="PIRSF" id="PIRSF018266">
    <property type="entry name" value="FecR"/>
    <property type="match status" value="1"/>
</dbReference>
<dbReference type="Pfam" id="PF04773">
    <property type="entry name" value="FecR"/>
    <property type="match status" value="1"/>
</dbReference>
<keyword evidence="1" id="KW-0472">Membrane</keyword>
<proteinExistence type="predicted"/>
<keyword evidence="1" id="KW-0812">Transmembrane</keyword>
<dbReference type="GO" id="GO:0016989">
    <property type="term" value="F:sigma factor antagonist activity"/>
    <property type="evidence" value="ECO:0007669"/>
    <property type="project" value="TreeGrafter"/>
</dbReference>
<dbReference type="Proteomes" id="UP000240971">
    <property type="component" value="Unassembled WGS sequence"/>
</dbReference>
<reference evidence="4 5" key="1">
    <citation type="submission" date="2018-03" db="EMBL/GenBank/DDBJ databases">
        <title>Genomic Encyclopedia of Archaeal and Bacterial Type Strains, Phase II (KMG-II): from individual species to whole genera.</title>
        <authorList>
            <person name="Goeker M."/>
        </authorList>
    </citation>
    <scope>NUCLEOTIDE SEQUENCE [LARGE SCALE GENOMIC DNA]</scope>
    <source>
        <strain evidence="4 5">DSM 24859</strain>
    </source>
</reference>
<dbReference type="InterPro" id="IPR012373">
    <property type="entry name" value="Ferrdict_sens_TM"/>
</dbReference>
<feature type="domain" description="FecR protein" evidence="2">
    <location>
        <begin position="189"/>
        <end position="273"/>
    </location>
</feature>
<keyword evidence="5" id="KW-1185">Reference proteome</keyword>
<dbReference type="Gene3D" id="3.55.50.30">
    <property type="match status" value="1"/>
</dbReference>
<evidence type="ECO:0000259" key="2">
    <source>
        <dbReference type="Pfam" id="PF04773"/>
    </source>
</evidence>
<evidence type="ECO:0000313" key="5">
    <source>
        <dbReference type="Proteomes" id="UP000240971"/>
    </source>
</evidence>
<dbReference type="InterPro" id="IPR006860">
    <property type="entry name" value="FecR"/>
</dbReference>
<accession>A0A2P8HJI6</accession>